<dbReference type="PANTHER" id="PTHR24252:SF7">
    <property type="entry name" value="HYALIN"/>
    <property type="match status" value="1"/>
</dbReference>
<dbReference type="STRING" id="395493.BegalDRAFT_1198"/>
<keyword evidence="4" id="KW-0645">Protease</keyword>
<dbReference type="PRINTS" id="PR00722">
    <property type="entry name" value="CHYMOTRYPSIN"/>
</dbReference>
<dbReference type="InterPro" id="IPR001314">
    <property type="entry name" value="Peptidase_S1A"/>
</dbReference>
<feature type="chain" id="PRO_5003668713" evidence="2">
    <location>
        <begin position="20"/>
        <end position="363"/>
    </location>
</feature>
<dbReference type="InterPro" id="IPR001254">
    <property type="entry name" value="Trypsin_dom"/>
</dbReference>
<dbReference type="InterPro" id="IPR009003">
    <property type="entry name" value="Peptidase_S1_PA"/>
</dbReference>
<dbReference type="PANTHER" id="PTHR24252">
    <property type="entry name" value="ACROSIN-RELATED"/>
    <property type="match status" value="1"/>
</dbReference>
<evidence type="ECO:0000256" key="1">
    <source>
        <dbReference type="ARBA" id="ARBA00023157"/>
    </source>
</evidence>
<dbReference type="HOGENOM" id="CLU_006842_7_0_6"/>
<feature type="signal peptide" evidence="2">
    <location>
        <begin position="1"/>
        <end position="19"/>
    </location>
</feature>
<name>I3CEQ7_9GAMM</name>
<dbReference type="SUPFAM" id="SSF50494">
    <property type="entry name" value="Trypsin-like serine proteases"/>
    <property type="match status" value="1"/>
</dbReference>
<gene>
    <name evidence="4" type="ORF">BegalDRAFT_1198</name>
</gene>
<dbReference type="Proteomes" id="UP000005744">
    <property type="component" value="Unassembled WGS sequence"/>
</dbReference>
<dbReference type="FunFam" id="2.40.10.10:FF:000003">
    <property type="entry name" value="Transmembrane serine protease 3"/>
    <property type="match status" value="1"/>
</dbReference>
<dbReference type="GO" id="GO:0006508">
    <property type="term" value="P:proteolysis"/>
    <property type="evidence" value="ECO:0007669"/>
    <property type="project" value="UniProtKB-KW"/>
</dbReference>
<dbReference type="CDD" id="cd00190">
    <property type="entry name" value="Tryp_SPc"/>
    <property type="match status" value="1"/>
</dbReference>
<dbReference type="SMART" id="SM00020">
    <property type="entry name" value="Tryp_SPc"/>
    <property type="match status" value="1"/>
</dbReference>
<dbReference type="EMBL" id="JH600070">
    <property type="protein sequence ID" value="EIJ42100.1"/>
    <property type="molecule type" value="Genomic_DNA"/>
</dbReference>
<sequence length="363" mass="39685">MRYFLNFLCLLIGISPLIASDAQVRVIGGSTAAMGQYPWMVLITYKNDKLFSCGGTLIASDWVLTAAHCTHDENTKISYKASDLTVAIAENNLTVTAIAQVQRPIRQIILSPQYNFDSLFPQADFALLQLQTPMTTVTPVHLVDAYTLLDEVGMVATVVGWGQPTQNSYPSYSEVLKQANVPIISTDICNEPRSYNGYIKDFMLCAGYAQGGIDACVGDSGGGLVINTATGWQQLGIVSFGNGCAQPNYYGIYTRIASYLSFIQSQICTTFPESPKLIVSYADGIATAIWDTVAGADGYNLYFAPYSYPMDNRTLEHIASVDLGQQPFFQASLQPNERYYVAVTAYRGNCSSPFSNIESTKNF</sequence>
<dbReference type="PROSITE" id="PS50240">
    <property type="entry name" value="TRYPSIN_DOM"/>
    <property type="match status" value="1"/>
</dbReference>
<reference evidence="4 5" key="1">
    <citation type="submission" date="2011-11" db="EMBL/GenBank/DDBJ databases">
        <title>Improved High-Quality Draft sequence of Beggiatoa alba B18lD.</title>
        <authorList>
            <consortium name="US DOE Joint Genome Institute"/>
            <person name="Lucas S."/>
            <person name="Han J."/>
            <person name="Lapidus A."/>
            <person name="Cheng J.-F."/>
            <person name="Goodwin L."/>
            <person name="Pitluck S."/>
            <person name="Peters L."/>
            <person name="Mikhailova N."/>
            <person name="Held B."/>
            <person name="Detter J.C."/>
            <person name="Han C."/>
            <person name="Tapia R."/>
            <person name="Land M."/>
            <person name="Hauser L."/>
            <person name="Kyrpides N."/>
            <person name="Ivanova N."/>
            <person name="Pagani I."/>
            <person name="Samuel K."/>
            <person name="Teske A."/>
            <person name="Mueller J."/>
            <person name="Woyke T."/>
        </authorList>
    </citation>
    <scope>NUCLEOTIDE SEQUENCE [LARGE SCALE GENOMIC DNA]</scope>
    <source>
        <strain evidence="4 5">B18LD</strain>
    </source>
</reference>
<evidence type="ECO:0000313" key="5">
    <source>
        <dbReference type="Proteomes" id="UP000005744"/>
    </source>
</evidence>
<dbReference type="InterPro" id="IPR018114">
    <property type="entry name" value="TRYPSIN_HIS"/>
</dbReference>
<feature type="domain" description="Peptidase S1" evidence="3">
    <location>
        <begin position="26"/>
        <end position="268"/>
    </location>
</feature>
<dbReference type="InterPro" id="IPR043504">
    <property type="entry name" value="Peptidase_S1_PA_chymotrypsin"/>
</dbReference>
<keyword evidence="1" id="KW-1015">Disulfide bond</keyword>
<dbReference type="InterPro" id="IPR036116">
    <property type="entry name" value="FN3_sf"/>
</dbReference>
<dbReference type="AlphaFoldDB" id="I3CEQ7"/>
<dbReference type="InterPro" id="IPR013783">
    <property type="entry name" value="Ig-like_fold"/>
</dbReference>
<dbReference type="OrthoDB" id="9813836at2"/>
<dbReference type="Gene3D" id="2.60.40.10">
    <property type="entry name" value="Immunoglobulins"/>
    <property type="match status" value="1"/>
</dbReference>
<evidence type="ECO:0000256" key="2">
    <source>
        <dbReference type="SAM" id="SignalP"/>
    </source>
</evidence>
<proteinExistence type="predicted"/>
<dbReference type="Gene3D" id="2.40.10.10">
    <property type="entry name" value="Trypsin-like serine proteases"/>
    <property type="match status" value="1"/>
</dbReference>
<keyword evidence="5" id="KW-1185">Reference proteome</keyword>
<evidence type="ECO:0000259" key="3">
    <source>
        <dbReference type="PROSITE" id="PS50240"/>
    </source>
</evidence>
<protein>
    <submittedName>
        <fullName evidence="4">Secreted trypsin-like serine protease</fullName>
    </submittedName>
</protein>
<accession>I3CEQ7</accession>
<keyword evidence="2" id="KW-0732">Signal</keyword>
<keyword evidence="4" id="KW-0378">Hydrolase</keyword>
<evidence type="ECO:0000313" key="4">
    <source>
        <dbReference type="EMBL" id="EIJ42100.1"/>
    </source>
</evidence>
<dbReference type="eggNOG" id="COG5640">
    <property type="taxonomic scope" value="Bacteria"/>
</dbReference>
<dbReference type="Pfam" id="PF00089">
    <property type="entry name" value="Trypsin"/>
    <property type="match status" value="1"/>
</dbReference>
<organism evidence="4 5">
    <name type="scientific">Beggiatoa alba B18LD</name>
    <dbReference type="NCBI Taxonomy" id="395493"/>
    <lineage>
        <taxon>Bacteria</taxon>
        <taxon>Pseudomonadati</taxon>
        <taxon>Pseudomonadota</taxon>
        <taxon>Gammaproteobacteria</taxon>
        <taxon>Thiotrichales</taxon>
        <taxon>Thiotrichaceae</taxon>
        <taxon>Beggiatoa</taxon>
    </lineage>
</organism>
<dbReference type="GO" id="GO:0004252">
    <property type="term" value="F:serine-type endopeptidase activity"/>
    <property type="evidence" value="ECO:0007669"/>
    <property type="project" value="InterPro"/>
</dbReference>
<dbReference type="SUPFAM" id="SSF49265">
    <property type="entry name" value="Fibronectin type III"/>
    <property type="match status" value="1"/>
</dbReference>
<dbReference type="RefSeq" id="WP_002684691.1">
    <property type="nucleotide sequence ID" value="NZ_JH600070.1"/>
</dbReference>
<dbReference type="PROSITE" id="PS00134">
    <property type="entry name" value="TRYPSIN_HIS"/>
    <property type="match status" value="1"/>
</dbReference>